<dbReference type="EMBL" id="CP000931">
    <property type="protein sequence ID" value="ABZ75879.1"/>
    <property type="molecule type" value="Genomic_DNA"/>
</dbReference>
<proteinExistence type="predicted"/>
<dbReference type="STRING" id="458817.Shal_1311"/>
<dbReference type="KEGG" id="shl:Shal_1311"/>
<sequence length="101" mass="11220">MTHSNNVAHSVPAANTPAFDLSNPQHLAMRKLMADIHIHHVQALAENLLTTAAKYRGMVIGLKKVALYVLHDESLFWLCFELESALEAFEELNQIQARAAA</sequence>
<reference evidence="1" key="1">
    <citation type="submission" date="2008-01" db="EMBL/GenBank/DDBJ databases">
        <title>Complete sequence of Shewanella halifaxensis HAW-EB4.</title>
        <authorList>
            <consortium name="US DOE Joint Genome Institute"/>
            <person name="Copeland A."/>
            <person name="Lucas S."/>
            <person name="Lapidus A."/>
            <person name="Glavina del Rio T."/>
            <person name="Dalin E."/>
            <person name="Tice H."/>
            <person name="Bruce D."/>
            <person name="Goodwin L."/>
            <person name="Pitluck S."/>
            <person name="Sims D."/>
            <person name="Brettin T."/>
            <person name="Detter J.C."/>
            <person name="Han C."/>
            <person name="Kuske C.R."/>
            <person name="Schmutz J."/>
            <person name="Larimer F."/>
            <person name="Land M."/>
            <person name="Hauser L."/>
            <person name="Kyrpides N."/>
            <person name="Kim E."/>
            <person name="Zhao J.-S."/>
            <person name="Richardson P."/>
        </authorList>
    </citation>
    <scope>NUCLEOTIDE SEQUENCE [LARGE SCALE GENOMIC DNA]</scope>
    <source>
        <strain evidence="1">HAW-EB4</strain>
    </source>
</reference>
<protein>
    <submittedName>
        <fullName evidence="1">Uncharacterized protein</fullName>
    </submittedName>
</protein>
<name>B0TKS7_SHEHH</name>
<evidence type="ECO:0000313" key="1">
    <source>
        <dbReference type="EMBL" id="ABZ75879.1"/>
    </source>
</evidence>
<keyword evidence="2" id="KW-1185">Reference proteome</keyword>
<gene>
    <name evidence="1" type="ordered locus">Shal_1311</name>
</gene>
<dbReference type="RefSeq" id="WP_012276420.1">
    <property type="nucleotide sequence ID" value="NC_010334.1"/>
</dbReference>
<dbReference type="AlphaFoldDB" id="B0TKS7"/>
<accession>B0TKS7</accession>
<evidence type="ECO:0000313" key="2">
    <source>
        <dbReference type="Proteomes" id="UP000001317"/>
    </source>
</evidence>
<dbReference type="OrthoDB" id="6272572at2"/>
<organism evidence="1 2">
    <name type="scientific">Shewanella halifaxensis (strain HAW-EB4)</name>
    <dbReference type="NCBI Taxonomy" id="458817"/>
    <lineage>
        <taxon>Bacteria</taxon>
        <taxon>Pseudomonadati</taxon>
        <taxon>Pseudomonadota</taxon>
        <taxon>Gammaproteobacteria</taxon>
        <taxon>Alteromonadales</taxon>
        <taxon>Shewanellaceae</taxon>
        <taxon>Shewanella</taxon>
    </lineage>
</organism>
<dbReference type="Proteomes" id="UP000001317">
    <property type="component" value="Chromosome"/>
</dbReference>
<dbReference type="HOGENOM" id="CLU_167612_0_0_6"/>